<feature type="transmembrane region" description="Helical" evidence="8">
    <location>
        <begin position="205"/>
        <end position="232"/>
    </location>
</feature>
<feature type="region of interest" description="Disordered" evidence="9">
    <location>
        <begin position="437"/>
        <end position="461"/>
    </location>
</feature>
<keyword evidence="4 8" id="KW-0812">Transmembrane</keyword>
<evidence type="ECO:0000313" key="11">
    <source>
        <dbReference type="EMBL" id="OAY64366.1"/>
    </source>
</evidence>
<keyword evidence="6 8" id="KW-0472">Membrane</keyword>
<dbReference type="EMBL" id="LSRQ01007965">
    <property type="protein sequence ID" value="OAY64366.1"/>
    <property type="molecule type" value="Genomic_DNA"/>
</dbReference>
<evidence type="ECO:0000313" key="12">
    <source>
        <dbReference type="Proteomes" id="UP000092600"/>
    </source>
</evidence>
<dbReference type="Pfam" id="PF01529">
    <property type="entry name" value="DHHC"/>
    <property type="match status" value="1"/>
</dbReference>
<dbReference type="PANTHER" id="PTHR22883:SF306">
    <property type="entry name" value="PROTEIN S-ACYLTRANSFERASE 18"/>
    <property type="match status" value="1"/>
</dbReference>
<feature type="transmembrane region" description="Helical" evidence="8">
    <location>
        <begin position="6"/>
        <end position="25"/>
    </location>
</feature>
<comment type="subcellular location">
    <subcellularLocation>
        <location evidence="1">Membrane</location>
        <topology evidence="1">Multi-pass membrane protein</topology>
    </subcellularLocation>
</comment>
<proteinExistence type="inferred from homology"/>
<evidence type="ECO:0000259" key="10">
    <source>
        <dbReference type="Pfam" id="PF01529"/>
    </source>
</evidence>
<dbReference type="InterPro" id="IPR039859">
    <property type="entry name" value="PFA4/ZDH16/20/ERF2-like"/>
</dbReference>
<comment type="domain">
    <text evidence="8">The DHHC domain is required for palmitoyltransferase activity.</text>
</comment>
<dbReference type="STRING" id="4615.A0A199UI36"/>
<sequence>MQFVGTAVFIVLVSAFYIFLGPFLGNRIVENTALTLFSFTAISVAVLYVRCTAIDPTDRTDARKRRGPKSGKLPRINYRHIFCHIVVRFLRKLEDKILSCCIRRNYLEQWNSSIQLEPLLPFPLVVTDDAVSPHRKGDDISFCALCDFEVDFEAKFVKLLDFGRSFEYVRRNSKHCRSCDRCVDGFDHHCRWLNNCIGRRNYTTFILLMVFVLLMLTIEGGTAVAIFIRCFADSKGMEQEMVQKLRIKFPKGVLAAISISLALLTGYSTAALGQLFFFHVVLIRKGMRTYDYILAMREESQLMDPFDDTDSSSDESVDFDSPDRPPFLSRFLCRRSELSRSARRLSIRIEKEPNASNKKVGFEINPWKLIKMSKEKAMIAAERARERIRQNLPHRLSPMKPLPLETKQGPLVNSARKHMKLVSEITPVVTKAWFAGSPSKRFSSPRRRISGSPSPGPQKYRTNFDLKLTEVSRELENHISKQMLCSIMAKDGEDEASPTK</sequence>
<dbReference type="GO" id="GO:0005783">
    <property type="term" value="C:endoplasmic reticulum"/>
    <property type="evidence" value="ECO:0007669"/>
    <property type="project" value="TreeGrafter"/>
</dbReference>
<feature type="transmembrane region" description="Helical" evidence="8">
    <location>
        <begin position="32"/>
        <end position="49"/>
    </location>
</feature>
<keyword evidence="3 8" id="KW-0808">Transferase</keyword>
<feature type="transmembrane region" description="Helical" evidence="8">
    <location>
        <begin position="253"/>
        <end position="278"/>
    </location>
</feature>
<keyword evidence="5 8" id="KW-1133">Transmembrane helix</keyword>
<evidence type="ECO:0000256" key="3">
    <source>
        <dbReference type="ARBA" id="ARBA00022679"/>
    </source>
</evidence>
<dbReference type="PROSITE" id="PS50216">
    <property type="entry name" value="DHHC"/>
    <property type="match status" value="1"/>
</dbReference>
<evidence type="ECO:0000256" key="7">
    <source>
        <dbReference type="ARBA" id="ARBA00023315"/>
    </source>
</evidence>
<protein>
    <recommendedName>
        <fullName evidence="8">S-acyltransferase</fullName>
        <ecNumber evidence="8">2.3.1.225</ecNumber>
    </recommendedName>
    <alternativeName>
        <fullName evidence="8">Palmitoyltransferase</fullName>
    </alternativeName>
</protein>
<dbReference type="PANTHER" id="PTHR22883">
    <property type="entry name" value="ZINC FINGER DHHC DOMAIN CONTAINING PROTEIN"/>
    <property type="match status" value="1"/>
</dbReference>
<comment type="caution">
    <text evidence="11">The sequence shown here is derived from an EMBL/GenBank/DDBJ whole genome shotgun (WGS) entry which is preliminary data.</text>
</comment>
<evidence type="ECO:0000256" key="9">
    <source>
        <dbReference type="SAM" id="MobiDB-lite"/>
    </source>
</evidence>
<reference evidence="11 12" key="1">
    <citation type="journal article" date="2016" name="DNA Res.">
        <title>The draft genome of MD-2 pineapple using hybrid error correction of long reads.</title>
        <authorList>
            <person name="Redwan R.M."/>
            <person name="Saidin A."/>
            <person name="Kumar S.V."/>
        </authorList>
    </citation>
    <scope>NUCLEOTIDE SEQUENCE [LARGE SCALE GENOMIC DNA]</scope>
    <source>
        <strain evidence="12">cv. MD2</strain>
        <tissue evidence="11">Leaf</tissue>
    </source>
</reference>
<comment type="similarity">
    <text evidence="2 8">Belongs to the DHHC palmitoyltransferase family.</text>
</comment>
<feature type="domain" description="Palmitoyltransferase DHHC" evidence="10">
    <location>
        <begin position="169"/>
        <end position="293"/>
    </location>
</feature>
<evidence type="ECO:0000256" key="6">
    <source>
        <dbReference type="ARBA" id="ARBA00023136"/>
    </source>
</evidence>
<dbReference type="GO" id="GO:0005794">
    <property type="term" value="C:Golgi apparatus"/>
    <property type="evidence" value="ECO:0007669"/>
    <property type="project" value="TreeGrafter"/>
</dbReference>
<comment type="catalytic activity">
    <reaction evidence="8">
        <text>L-cysteinyl-[protein] + hexadecanoyl-CoA = S-hexadecanoyl-L-cysteinyl-[protein] + CoA</text>
        <dbReference type="Rhea" id="RHEA:36683"/>
        <dbReference type="Rhea" id="RHEA-COMP:10131"/>
        <dbReference type="Rhea" id="RHEA-COMP:11032"/>
        <dbReference type="ChEBI" id="CHEBI:29950"/>
        <dbReference type="ChEBI" id="CHEBI:57287"/>
        <dbReference type="ChEBI" id="CHEBI:57379"/>
        <dbReference type="ChEBI" id="CHEBI:74151"/>
        <dbReference type="EC" id="2.3.1.225"/>
    </reaction>
</comment>
<evidence type="ECO:0000256" key="8">
    <source>
        <dbReference type="RuleBase" id="RU079119"/>
    </source>
</evidence>
<evidence type="ECO:0000256" key="1">
    <source>
        <dbReference type="ARBA" id="ARBA00004141"/>
    </source>
</evidence>
<dbReference type="GO" id="GO:0016020">
    <property type="term" value="C:membrane"/>
    <property type="evidence" value="ECO:0007669"/>
    <property type="project" value="UniProtKB-SubCell"/>
</dbReference>
<evidence type="ECO:0000256" key="5">
    <source>
        <dbReference type="ARBA" id="ARBA00022989"/>
    </source>
</evidence>
<keyword evidence="7 8" id="KW-0012">Acyltransferase</keyword>
<evidence type="ECO:0000256" key="2">
    <source>
        <dbReference type="ARBA" id="ARBA00008574"/>
    </source>
</evidence>
<dbReference type="GO" id="GO:0006612">
    <property type="term" value="P:protein targeting to membrane"/>
    <property type="evidence" value="ECO:0007669"/>
    <property type="project" value="TreeGrafter"/>
</dbReference>
<name>A0A199UI36_ANACO</name>
<accession>A0A199UI36</accession>
<dbReference type="Proteomes" id="UP000092600">
    <property type="component" value="Unassembled WGS sequence"/>
</dbReference>
<dbReference type="AlphaFoldDB" id="A0A199UI36"/>
<dbReference type="InterPro" id="IPR001594">
    <property type="entry name" value="Palmitoyltrfase_DHHC"/>
</dbReference>
<dbReference type="GO" id="GO:0019706">
    <property type="term" value="F:protein-cysteine S-palmitoyltransferase activity"/>
    <property type="evidence" value="ECO:0007669"/>
    <property type="project" value="UniProtKB-EC"/>
</dbReference>
<dbReference type="EC" id="2.3.1.225" evidence="8"/>
<evidence type="ECO:0000256" key="4">
    <source>
        <dbReference type="ARBA" id="ARBA00022692"/>
    </source>
</evidence>
<organism evidence="11 12">
    <name type="scientific">Ananas comosus</name>
    <name type="common">Pineapple</name>
    <name type="synonym">Ananas ananas</name>
    <dbReference type="NCBI Taxonomy" id="4615"/>
    <lineage>
        <taxon>Eukaryota</taxon>
        <taxon>Viridiplantae</taxon>
        <taxon>Streptophyta</taxon>
        <taxon>Embryophyta</taxon>
        <taxon>Tracheophyta</taxon>
        <taxon>Spermatophyta</taxon>
        <taxon>Magnoliopsida</taxon>
        <taxon>Liliopsida</taxon>
        <taxon>Poales</taxon>
        <taxon>Bromeliaceae</taxon>
        <taxon>Bromelioideae</taxon>
        <taxon>Ananas</taxon>
    </lineage>
</organism>
<gene>
    <name evidence="11" type="ORF">ACMD2_15931</name>
</gene>